<evidence type="ECO:0000259" key="8">
    <source>
        <dbReference type="PROSITE" id="PS50157"/>
    </source>
</evidence>
<dbReference type="Pfam" id="PF00096">
    <property type="entry name" value="zf-C2H2"/>
    <property type="match status" value="1"/>
</dbReference>
<dbReference type="AlphaFoldDB" id="A0A1V9X302"/>
<feature type="domain" description="C2H2-type" evidence="8">
    <location>
        <begin position="53"/>
        <end position="80"/>
    </location>
</feature>
<reference evidence="9 10" key="1">
    <citation type="journal article" date="2017" name="Gigascience">
        <title>Draft genome of the honey bee ectoparasitic mite, Tropilaelaps mercedesae, is shaped by the parasitic life history.</title>
        <authorList>
            <person name="Dong X."/>
            <person name="Armstrong S.D."/>
            <person name="Xia D."/>
            <person name="Makepeace B.L."/>
            <person name="Darby A.C."/>
            <person name="Kadowaki T."/>
        </authorList>
    </citation>
    <scope>NUCLEOTIDE SEQUENCE [LARGE SCALE GENOMIC DNA]</scope>
    <source>
        <strain evidence="9">Wuxi-XJTLU</strain>
    </source>
</reference>
<keyword evidence="5" id="KW-0862">Zinc</keyword>
<dbReference type="FunFam" id="3.30.160.60:FF:001182">
    <property type="entry name" value="Zinc finger, C2H2 type"/>
    <property type="match status" value="1"/>
</dbReference>
<dbReference type="InParanoid" id="A0A1V9X302"/>
<dbReference type="PROSITE" id="PS50157">
    <property type="entry name" value="ZINC_FINGER_C2H2_2"/>
    <property type="match status" value="2"/>
</dbReference>
<dbReference type="PROSITE" id="PS00028">
    <property type="entry name" value="ZINC_FINGER_C2H2_1"/>
    <property type="match status" value="2"/>
</dbReference>
<evidence type="ECO:0000256" key="2">
    <source>
        <dbReference type="ARBA" id="ARBA00022723"/>
    </source>
</evidence>
<proteinExistence type="predicted"/>
<accession>A0A1V9X302</accession>
<keyword evidence="6" id="KW-0539">Nucleus</keyword>
<dbReference type="Gene3D" id="3.30.160.60">
    <property type="entry name" value="Classic Zinc Finger"/>
    <property type="match status" value="2"/>
</dbReference>
<dbReference type="PANTHER" id="PTHR23235:SF176">
    <property type="entry name" value="C2H2-TYPE DOMAIN-CONTAINING PROTEIN"/>
    <property type="match status" value="1"/>
</dbReference>
<keyword evidence="4 7" id="KW-0863">Zinc-finger</keyword>
<dbReference type="SMART" id="SM00355">
    <property type="entry name" value="ZnF_C2H2"/>
    <property type="match status" value="2"/>
</dbReference>
<evidence type="ECO:0000256" key="7">
    <source>
        <dbReference type="PROSITE-ProRule" id="PRU00042"/>
    </source>
</evidence>
<organism evidence="9 10">
    <name type="scientific">Tropilaelaps mercedesae</name>
    <dbReference type="NCBI Taxonomy" id="418985"/>
    <lineage>
        <taxon>Eukaryota</taxon>
        <taxon>Metazoa</taxon>
        <taxon>Ecdysozoa</taxon>
        <taxon>Arthropoda</taxon>
        <taxon>Chelicerata</taxon>
        <taxon>Arachnida</taxon>
        <taxon>Acari</taxon>
        <taxon>Parasitiformes</taxon>
        <taxon>Mesostigmata</taxon>
        <taxon>Gamasina</taxon>
        <taxon>Dermanyssoidea</taxon>
        <taxon>Laelapidae</taxon>
        <taxon>Tropilaelaps</taxon>
    </lineage>
</organism>
<keyword evidence="3" id="KW-0677">Repeat</keyword>
<evidence type="ECO:0000256" key="1">
    <source>
        <dbReference type="ARBA" id="ARBA00004123"/>
    </source>
</evidence>
<dbReference type="GO" id="GO:0005634">
    <property type="term" value="C:nucleus"/>
    <property type="evidence" value="ECO:0007669"/>
    <property type="project" value="UniProtKB-SubCell"/>
</dbReference>
<evidence type="ECO:0000256" key="5">
    <source>
        <dbReference type="ARBA" id="ARBA00022833"/>
    </source>
</evidence>
<keyword evidence="10" id="KW-1185">Reference proteome</keyword>
<dbReference type="STRING" id="418985.A0A1V9X302"/>
<dbReference type="PANTHER" id="PTHR23235">
    <property type="entry name" value="KRUEPPEL-LIKE TRANSCRIPTION FACTOR"/>
    <property type="match status" value="1"/>
</dbReference>
<dbReference type="FunFam" id="3.30.160.60:FF:001498">
    <property type="entry name" value="Zinc finger protein 404"/>
    <property type="match status" value="1"/>
</dbReference>
<name>A0A1V9X302_9ACAR</name>
<feature type="domain" description="C2H2-type" evidence="8">
    <location>
        <begin position="81"/>
        <end position="104"/>
    </location>
</feature>
<dbReference type="InterPro" id="IPR036236">
    <property type="entry name" value="Znf_C2H2_sf"/>
</dbReference>
<comment type="subcellular location">
    <subcellularLocation>
        <location evidence="1">Nucleus</location>
    </subcellularLocation>
</comment>
<keyword evidence="2" id="KW-0479">Metal-binding</keyword>
<dbReference type="OrthoDB" id="6483397at2759"/>
<gene>
    <name evidence="9" type="ORF">BIW11_13176</name>
</gene>
<dbReference type="SUPFAM" id="SSF57667">
    <property type="entry name" value="beta-beta-alpha zinc fingers"/>
    <property type="match status" value="1"/>
</dbReference>
<evidence type="ECO:0000256" key="3">
    <source>
        <dbReference type="ARBA" id="ARBA00022737"/>
    </source>
</evidence>
<evidence type="ECO:0000313" key="10">
    <source>
        <dbReference type="Proteomes" id="UP000192247"/>
    </source>
</evidence>
<dbReference type="InterPro" id="IPR013087">
    <property type="entry name" value="Znf_C2H2_type"/>
</dbReference>
<evidence type="ECO:0000313" key="9">
    <source>
        <dbReference type="EMBL" id="OQR68010.1"/>
    </source>
</evidence>
<dbReference type="EMBL" id="MNPL01026392">
    <property type="protein sequence ID" value="OQR68010.1"/>
    <property type="molecule type" value="Genomic_DNA"/>
</dbReference>
<dbReference type="GO" id="GO:0000978">
    <property type="term" value="F:RNA polymerase II cis-regulatory region sequence-specific DNA binding"/>
    <property type="evidence" value="ECO:0007669"/>
    <property type="project" value="TreeGrafter"/>
</dbReference>
<evidence type="ECO:0000256" key="6">
    <source>
        <dbReference type="ARBA" id="ARBA00023242"/>
    </source>
</evidence>
<comment type="caution">
    <text evidence="9">The sequence shown here is derived from an EMBL/GenBank/DDBJ whole genome shotgun (WGS) entry which is preliminary data.</text>
</comment>
<sequence>MLMSSGSSPAAINVPFVMSLSGALEALSKATGLVAASGTASAPSPSASSGDRPACSICGKDFSTTWHLRVHMRGHTNERPYGCSVCDKTFLRSDHLCRHMRNVHKVNPNSSEVTWLMEAMEDQERDRVALK</sequence>
<evidence type="ECO:0000256" key="4">
    <source>
        <dbReference type="ARBA" id="ARBA00022771"/>
    </source>
</evidence>
<protein>
    <recommendedName>
        <fullName evidence="8">C2H2-type domain-containing protein</fullName>
    </recommendedName>
</protein>
<dbReference type="GO" id="GO:0008270">
    <property type="term" value="F:zinc ion binding"/>
    <property type="evidence" value="ECO:0007669"/>
    <property type="project" value="UniProtKB-KW"/>
</dbReference>
<dbReference type="Pfam" id="PF13894">
    <property type="entry name" value="zf-C2H2_4"/>
    <property type="match status" value="1"/>
</dbReference>
<dbReference type="Proteomes" id="UP000192247">
    <property type="component" value="Unassembled WGS sequence"/>
</dbReference>
<dbReference type="GO" id="GO:0000981">
    <property type="term" value="F:DNA-binding transcription factor activity, RNA polymerase II-specific"/>
    <property type="evidence" value="ECO:0007669"/>
    <property type="project" value="TreeGrafter"/>
</dbReference>